<comment type="similarity">
    <text evidence="2">Belongs to the peptidase M13 family.</text>
</comment>
<comment type="cofactor">
    <cofactor evidence="1">
        <name>Zn(2+)</name>
        <dbReference type="ChEBI" id="CHEBI:29105"/>
    </cofactor>
</comment>
<feature type="domain" description="Peptidase M13 C-terminal" evidence="9">
    <location>
        <begin position="495"/>
        <end position="696"/>
    </location>
</feature>
<feature type="domain" description="Peptidase M13 N-terminal" evidence="10">
    <location>
        <begin position="63"/>
        <end position="443"/>
    </location>
</feature>
<evidence type="ECO:0000256" key="4">
    <source>
        <dbReference type="ARBA" id="ARBA00022723"/>
    </source>
</evidence>
<gene>
    <name evidence="11" type="ORF">H8K33_15315</name>
</gene>
<dbReference type="InterPro" id="IPR042089">
    <property type="entry name" value="Peptidase_M13_dom_2"/>
</dbReference>
<dbReference type="Pfam" id="PF01431">
    <property type="entry name" value="Peptidase_M13"/>
    <property type="match status" value="1"/>
</dbReference>
<keyword evidence="5" id="KW-0378">Hydrolase</keyword>
<evidence type="ECO:0000313" key="11">
    <source>
        <dbReference type="EMBL" id="MBC3832878.1"/>
    </source>
</evidence>
<dbReference type="InterPro" id="IPR000718">
    <property type="entry name" value="Peptidase_M13"/>
</dbReference>
<keyword evidence="8" id="KW-0732">Signal</keyword>
<name>A0ABR6XU41_9BURK</name>
<protein>
    <submittedName>
        <fullName evidence="11">M13 family peptidase</fullName>
    </submittedName>
</protein>
<evidence type="ECO:0000256" key="2">
    <source>
        <dbReference type="ARBA" id="ARBA00007357"/>
    </source>
</evidence>
<dbReference type="Gene3D" id="3.40.390.10">
    <property type="entry name" value="Collagenase (Catalytic Domain)"/>
    <property type="match status" value="1"/>
</dbReference>
<keyword evidence="3" id="KW-0645">Protease</keyword>
<evidence type="ECO:0000256" key="8">
    <source>
        <dbReference type="SAM" id="SignalP"/>
    </source>
</evidence>
<accession>A0ABR6XU41</accession>
<keyword evidence="4" id="KW-0479">Metal-binding</keyword>
<feature type="signal peptide" evidence="8">
    <location>
        <begin position="1"/>
        <end position="24"/>
    </location>
</feature>
<comment type="caution">
    <text evidence="11">The sequence shown here is derived from an EMBL/GenBank/DDBJ whole genome shotgun (WGS) entry which is preliminary data.</text>
</comment>
<keyword evidence="7" id="KW-0482">Metalloprotease</keyword>
<evidence type="ECO:0000256" key="3">
    <source>
        <dbReference type="ARBA" id="ARBA00022670"/>
    </source>
</evidence>
<dbReference type="PANTHER" id="PTHR11733:SF167">
    <property type="entry name" value="FI17812P1-RELATED"/>
    <property type="match status" value="1"/>
</dbReference>
<dbReference type="SUPFAM" id="SSF55486">
    <property type="entry name" value="Metalloproteases ('zincins'), catalytic domain"/>
    <property type="match status" value="1"/>
</dbReference>
<dbReference type="Gene3D" id="1.10.1380.10">
    <property type="entry name" value="Neutral endopeptidase , domain2"/>
    <property type="match status" value="1"/>
</dbReference>
<evidence type="ECO:0000313" key="12">
    <source>
        <dbReference type="Proteomes" id="UP000643610"/>
    </source>
</evidence>
<evidence type="ECO:0000256" key="7">
    <source>
        <dbReference type="ARBA" id="ARBA00023049"/>
    </source>
</evidence>
<feature type="chain" id="PRO_5045164255" evidence="8">
    <location>
        <begin position="25"/>
        <end position="699"/>
    </location>
</feature>
<dbReference type="InterPro" id="IPR008753">
    <property type="entry name" value="Peptidase_M13_N"/>
</dbReference>
<dbReference type="PRINTS" id="PR00786">
    <property type="entry name" value="NEPRILYSIN"/>
</dbReference>
<dbReference type="CDD" id="cd08662">
    <property type="entry name" value="M13"/>
    <property type="match status" value="1"/>
</dbReference>
<proteinExistence type="inferred from homology"/>
<organism evidence="11 12">
    <name type="scientific">Undibacterium amnicola</name>
    <dbReference type="NCBI Taxonomy" id="1834038"/>
    <lineage>
        <taxon>Bacteria</taxon>
        <taxon>Pseudomonadati</taxon>
        <taxon>Pseudomonadota</taxon>
        <taxon>Betaproteobacteria</taxon>
        <taxon>Burkholderiales</taxon>
        <taxon>Oxalobacteraceae</taxon>
        <taxon>Undibacterium</taxon>
    </lineage>
</organism>
<dbReference type="RefSeq" id="WP_186891920.1">
    <property type="nucleotide sequence ID" value="NZ_JACOFU010000006.1"/>
</dbReference>
<evidence type="ECO:0000259" key="9">
    <source>
        <dbReference type="Pfam" id="PF01431"/>
    </source>
</evidence>
<evidence type="ECO:0000256" key="1">
    <source>
        <dbReference type="ARBA" id="ARBA00001947"/>
    </source>
</evidence>
<dbReference type="InterPro" id="IPR018497">
    <property type="entry name" value="Peptidase_M13_C"/>
</dbReference>
<dbReference type="InterPro" id="IPR024079">
    <property type="entry name" value="MetalloPept_cat_dom_sf"/>
</dbReference>
<dbReference type="PANTHER" id="PTHR11733">
    <property type="entry name" value="ZINC METALLOPROTEASE FAMILY M13 NEPRILYSIN-RELATED"/>
    <property type="match status" value="1"/>
</dbReference>
<dbReference type="Proteomes" id="UP000643610">
    <property type="component" value="Unassembled WGS sequence"/>
</dbReference>
<keyword evidence="12" id="KW-1185">Reference proteome</keyword>
<dbReference type="EMBL" id="JACOFU010000006">
    <property type="protein sequence ID" value="MBC3832878.1"/>
    <property type="molecule type" value="Genomic_DNA"/>
</dbReference>
<sequence>MRQRILFSVISGLFASSISAQVIAQSVAPDSKQTSKQATKTKAAAKKLQSGIDLQWIDKSVRPQDDFFRFMSGKWLDTVEIPADRGRYGAFDQLAEMSAKQSAAIIQSLATQTELKPGTNQQKIADLYNSFMDEARLEELDIKPLQADFARIQQFKDKAELPAMLAYLSRISIGTPIGSGVTQDAKDSSKYTITVGQGGLSLPDRDYYLKLDDAKFKAVRDAYLIHVEKMLTMAGNSNAQQAASAIMALETEIAKIQWSNVENRNPVKTYNKVEIAKLGDLLPGFDWNKYFIEMGTGGKTDSVIVRQPSYLTGLNKVIQDTPVETWQAYFNWRVLNAYAPYLSKRFVDQDFSFSNATLRGIPENQPRWKRGVSRVEESLSEALGQLYVAKHFPAENKARMQVLVNNLMLAYKQSIETLPWMGEATKKEALVKLSKFTPKIGYPDKWRDYSQLSIVKGDLIGNIKAGRAFAYQRQVDKLGKPVDRSEWGMSPQTVNAYYNSRQNEIVFPAAILMPPFFNPEADDAVNYGGIGAVIGHEIGHGFDDSGSQSDGDGNLRDWWTAEDKANFGKVTDALVAQYANYSPLEGYKVNGKLTLGENIGDNAGLSIAYKAYQLSLNGKKPPVIDGYTGNQRVFMGWAQVWRGKARDKETVRLLSTDSHAPGMFRANGPLTNMPEFYQAFDVKAGDKMYVEPAKRIRVW</sequence>
<evidence type="ECO:0000256" key="6">
    <source>
        <dbReference type="ARBA" id="ARBA00022833"/>
    </source>
</evidence>
<keyword evidence="6" id="KW-0862">Zinc</keyword>
<evidence type="ECO:0000256" key="5">
    <source>
        <dbReference type="ARBA" id="ARBA00022801"/>
    </source>
</evidence>
<evidence type="ECO:0000259" key="10">
    <source>
        <dbReference type="Pfam" id="PF05649"/>
    </source>
</evidence>
<dbReference type="PROSITE" id="PS51885">
    <property type="entry name" value="NEPRILYSIN"/>
    <property type="match status" value="1"/>
</dbReference>
<reference evidence="11 12" key="1">
    <citation type="submission" date="2020-08" db="EMBL/GenBank/DDBJ databases">
        <title>Novel species isolated from subtropical streams in China.</title>
        <authorList>
            <person name="Lu H."/>
        </authorList>
    </citation>
    <scope>NUCLEOTIDE SEQUENCE [LARGE SCALE GENOMIC DNA]</scope>
    <source>
        <strain evidence="11 12">KCTC 52442</strain>
    </source>
</reference>
<dbReference type="Pfam" id="PF05649">
    <property type="entry name" value="Peptidase_M13_N"/>
    <property type="match status" value="1"/>
</dbReference>